<dbReference type="InterPro" id="IPR046522">
    <property type="entry name" value="DUF6699"/>
</dbReference>
<reference evidence="3" key="1">
    <citation type="submission" date="2023-03" db="EMBL/GenBank/DDBJ databases">
        <title>Massive genome expansion in bonnet fungi (Mycena s.s.) driven by repeated elements and novel gene families across ecological guilds.</title>
        <authorList>
            <consortium name="Lawrence Berkeley National Laboratory"/>
            <person name="Harder C.B."/>
            <person name="Miyauchi S."/>
            <person name="Viragh M."/>
            <person name="Kuo A."/>
            <person name="Thoen E."/>
            <person name="Andreopoulos B."/>
            <person name="Lu D."/>
            <person name="Skrede I."/>
            <person name="Drula E."/>
            <person name="Henrissat B."/>
            <person name="Morin E."/>
            <person name="Kohler A."/>
            <person name="Barry K."/>
            <person name="LaButti K."/>
            <person name="Morin E."/>
            <person name="Salamov A."/>
            <person name="Lipzen A."/>
            <person name="Mereny Z."/>
            <person name="Hegedus B."/>
            <person name="Baldrian P."/>
            <person name="Stursova M."/>
            <person name="Weitz H."/>
            <person name="Taylor A."/>
            <person name="Grigoriev I.V."/>
            <person name="Nagy L.G."/>
            <person name="Martin F."/>
            <person name="Kauserud H."/>
        </authorList>
    </citation>
    <scope>NUCLEOTIDE SEQUENCE</scope>
    <source>
        <strain evidence="3">CBHHK067</strain>
    </source>
</reference>
<dbReference type="AlphaFoldDB" id="A0AAD7GFA3"/>
<evidence type="ECO:0000313" key="4">
    <source>
        <dbReference type="Proteomes" id="UP001221757"/>
    </source>
</evidence>
<dbReference type="EMBL" id="JARKIE010000056">
    <property type="protein sequence ID" value="KAJ7691798.1"/>
    <property type="molecule type" value="Genomic_DNA"/>
</dbReference>
<comment type="caution">
    <text evidence="3">The sequence shown here is derived from an EMBL/GenBank/DDBJ whole genome shotgun (WGS) entry which is preliminary data.</text>
</comment>
<dbReference type="Proteomes" id="UP001221757">
    <property type="component" value="Unassembled WGS sequence"/>
</dbReference>
<sequence length="469" mass="52717">MAGRRRDIRGYQSSPWPYGFADLDGYRGPPGSFPQATYVQQWPTQAPWAASNELPPPEWYPPGTFVPQWAKSHWEAANEPPPPEPYPPGTFVPQWAAPQSPWGGNNGPVAPRYPPARPSRRDRGDPFLSPVHEPPTQLAWPGYNGGWPPPQSFPPAYDFAPLENTDRLPRPSDMFPQAFGQSPWGDGLGLPSPGFGPPLGGFSMIDGGEPITPMPMQMNSPFPIPMAFPNSPFPNFSPFPMTPGALGPDVQPILFARKYPYEGENLASRPSDWRHNYQPPRRFRFPRLGGAEIKTNLEHCHLSPLLLMPNAKMPIMSFDLRSDHPFDPLNLELLSTAGRPFNPTDLMQLATTRPVRRLRFYHPRLPWYIDVRASQPNGVLVGDVLHQIHEHLQRSIRPQDFSNSVLDATDRELITDAYRARCDGRVDIMQQGVRRVDFMGSDVILQGFMAGKSGMWLMKTTRFSRNMDG</sequence>
<name>A0AAD7GFA3_MYCRO</name>
<evidence type="ECO:0000313" key="3">
    <source>
        <dbReference type="EMBL" id="KAJ7691798.1"/>
    </source>
</evidence>
<protein>
    <recommendedName>
        <fullName evidence="2">DUF6699 domain-containing protein</fullName>
    </recommendedName>
</protein>
<keyword evidence="4" id="KW-1185">Reference proteome</keyword>
<feature type="region of interest" description="Disordered" evidence="1">
    <location>
        <begin position="74"/>
        <end position="134"/>
    </location>
</feature>
<evidence type="ECO:0000259" key="2">
    <source>
        <dbReference type="Pfam" id="PF20415"/>
    </source>
</evidence>
<organism evidence="3 4">
    <name type="scientific">Mycena rosella</name>
    <name type="common">Pink bonnet</name>
    <name type="synonym">Agaricus rosellus</name>
    <dbReference type="NCBI Taxonomy" id="1033263"/>
    <lineage>
        <taxon>Eukaryota</taxon>
        <taxon>Fungi</taxon>
        <taxon>Dikarya</taxon>
        <taxon>Basidiomycota</taxon>
        <taxon>Agaricomycotina</taxon>
        <taxon>Agaricomycetes</taxon>
        <taxon>Agaricomycetidae</taxon>
        <taxon>Agaricales</taxon>
        <taxon>Marasmiineae</taxon>
        <taxon>Mycenaceae</taxon>
        <taxon>Mycena</taxon>
    </lineage>
</organism>
<dbReference type="Pfam" id="PF20415">
    <property type="entry name" value="DUF6699"/>
    <property type="match status" value="1"/>
</dbReference>
<gene>
    <name evidence="3" type="ORF">B0H17DRAFT_1062685</name>
</gene>
<proteinExistence type="predicted"/>
<feature type="domain" description="DUF6699" evidence="2">
    <location>
        <begin position="338"/>
        <end position="449"/>
    </location>
</feature>
<evidence type="ECO:0000256" key="1">
    <source>
        <dbReference type="SAM" id="MobiDB-lite"/>
    </source>
</evidence>
<feature type="compositionally biased region" description="Pro residues" evidence="1">
    <location>
        <begin position="79"/>
        <end position="90"/>
    </location>
</feature>
<accession>A0AAD7GFA3</accession>